<dbReference type="PANTHER" id="PTHR34659">
    <property type="entry name" value="BNAA05G11610D PROTEIN"/>
    <property type="match status" value="1"/>
</dbReference>
<proteinExistence type="predicted"/>
<dbReference type="GO" id="GO:0061908">
    <property type="term" value="C:phagophore"/>
    <property type="evidence" value="ECO:0000318"/>
    <property type="project" value="GO_Central"/>
</dbReference>
<dbReference type="Proteomes" id="UP000813463">
    <property type="component" value="Chromosome 4"/>
</dbReference>
<dbReference type="GO" id="GO:0006950">
    <property type="term" value="P:response to stress"/>
    <property type="evidence" value="ECO:0000318"/>
    <property type="project" value="GO_Central"/>
</dbReference>
<dbReference type="GeneID" id="110782651"/>
<protein>
    <submittedName>
        <fullName evidence="2">Uncharacterized protein</fullName>
    </submittedName>
</protein>
<dbReference type="GO" id="GO:0005776">
    <property type="term" value="C:autophagosome"/>
    <property type="evidence" value="ECO:0000318"/>
    <property type="project" value="GO_Central"/>
</dbReference>
<dbReference type="KEGG" id="soe:110782651"/>
<dbReference type="InterPro" id="IPR053273">
    <property type="entry name" value="CST_Regulator"/>
</dbReference>
<reference evidence="2" key="2">
    <citation type="submission" date="2025-08" db="UniProtKB">
        <authorList>
            <consortium name="RefSeq"/>
        </authorList>
    </citation>
    <scope>IDENTIFICATION</scope>
    <source>
        <tissue evidence="2">Leaf</tissue>
    </source>
</reference>
<name>A0A9R0I4M5_SPIOL</name>
<dbReference type="AlphaFoldDB" id="A0A9R0I4M5"/>
<sequence length="406" mass="44836">MTMMNLKGGSWVGELYQKFEAMCAEVEEVICEDTPKYVENQVRTVGVTVQKFYADVMQDLQHPSSLNSVKSGDTVLSVVPDGDGKICTNPKVDGTTNLVDVASEKTVKDFNCGAACDDSIKYVSCDSAICSVIKPCKPTYNNSAGDKGTKVSYESHGTSQAISNQSTYVAENLDSTKDSQNKCLSNFPRINATVTNNSDEVTFIAPHDESDEPSSVHRNVISKEASEVSVNEDDVGTSWEMTDSHEVGNAVKEKKTRLLAGGILSPNLDTSLVKADESTAVTSNAKNSLEADKELPMDDRGPLIPVVAYEFKRRYADKQEVVVSKQVTEVKLGESCVLVEKNDHSFKSDVGHVQKSYKKKIQDVFSPKRWSKSKRDQEQIAIWYEEQSRNKLLSTSESFESDWELL</sequence>
<gene>
    <name evidence="2" type="primary">LOC110782651</name>
</gene>
<organism evidence="1 2">
    <name type="scientific">Spinacia oleracea</name>
    <name type="common">Spinach</name>
    <dbReference type="NCBI Taxonomy" id="3562"/>
    <lineage>
        <taxon>Eukaryota</taxon>
        <taxon>Viridiplantae</taxon>
        <taxon>Streptophyta</taxon>
        <taxon>Embryophyta</taxon>
        <taxon>Tracheophyta</taxon>
        <taxon>Spermatophyta</taxon>
        <taxon>Magnoliopsida</taxon>
        <taxon>eudicotyledons</taxon>
        <taxon>Gunneridae</taxon>
        <taxon>Pentapetalae</taxon>
        <taxon>Caryophyllales</taxon>
        <taxon>Chenopodiaceae</taxon>
        <taxon>Chenopodioideae</taxon>
        <taxon>Anserineae</taxon>
        <taxon>Spinacia</taxon>
    </lineage>
</organism>
<evidence type="ECO:0000313" key="1">
    <source>
        <dbReference type="Proteomes" id="UP000813463"/>
    </source>
</evidence>
<keyword evidence="1" id="KW-1185">Reference proteome</keyword>
<reference evidence="1" key="1">
    <citation type="journal article" date="2021" name="Nat. Commun.">
        <title>Genomic analyses provide insights into spinach domestication and the genetic basis of agronomic traits.</title>
        <authorList>
            <person name="Cai X."/>
            <person name="Sun X."/>
            <person name="Xu C."/>
            <person name="Sun H."/>
            <person name="Wang X."/>
            <person name="Ge C."/>
            <person name="Zhang Z."/>
            <person name="Wang Q."/>
            <person name="Fei Z."/>
            <person name="Jiao C."/>
            <person name="Wang Q."/>
        </authorList>
    </citation>
    <scope>NUCLEOTIDE SEQUENCE [LARGE SCALE GENOMIC DNA]</scope>
    <source>
        <strain evidence="1">cv. Varoflay</strain>
    </source>
</reference>
<dbReference type="PANTHER" id="PTHR34659:SF8">
    <property type="entry name" value="(RAPE) HYPOTHETICAL PROTEIN"/>
    <property type="match status" value="1"/>
</dbReference>
<dbReference type="RefSeq" id="XP_021842533.1">
    <property type="nucleotide sequence ID" value="XM_021986841.2"/>
</dbReference>
<accession>A0A9R0I4M5</accession>
<dbReference type="OrthoDB" id="778244at2759"/>
<evidence type="ECO:0000313" key="2">
    <source>
        <dbReference type="RefSeq" id="XP_021842533.1"/>
    </source>
</evidence>